<accession>A0A1H3VM49</accession>
<protein>
    <submittedName>
        <fullName evidence="1">Nucleotidyltransferase substrate binding protein, HI0074 family</fullName>
    </submittedName>
</protein>
<dbReference type="NCBIfam" id="TIGR01987">
    <property type="entry name" value="HI0074"/>
    <property type="match status" value="1"/>
</dbReference>
<dbReference type="Proteomes" id="UP000183469">
    <property type="component" value="Unassembled WGS sequence"/>
</dbReference>
<gene>
    <name evidence="1" type="ORF">SAMN05660648_00338</name>
</gene>
<dbReference type="SUPFAM" id="SSF81593">
    <property type="entry name" value="Nucleotidyltransferase substrate binding subunit/domain"/>
    <property type="match status" value="1"/>
</dbReference>
<dbReference type="InterPro" id="IPR010235">
    <property type="entry name" value="HepT"/>
</dbReference>
<reference evidence="1 2" key="1">
    <citation type="submission" date="2016-10" db="EMBL/GenBank/DDBJ databases">
        <authorList>
            <person name="de Groot N.N."/>
        </authorList>
    </citation>
    <scope>NUCLEOTIDE SEQUENCE [LARGE SCALE GENOMIC DNA]</scope>
    <source>
        <strain evidence="1 2">DSM 2872</strain>
    </source>
</reference>
<dbReference type="Pfam" id="PF08780">
    <property type="entry name" value="NTase_sub_bind"/>
    <property type="match status" value="1"/>
</dbReference>
<evidence type="ECO:0000313" key="1">
    <source>
        <dbReference type="EMBL" id="SDZ75172.1"/>
    </source>
</evidence>
<dbReference type="EMBL" id="FNQG01000002">
    <property type="protein sequence ID" value="SDZ75172.1"/>
    <property type="molecule type" value="Genomic_DNA"/>
</dbReference>
<proteinExistence type="predicted"/>
<dbReference type="GO" id="GO:0016740">
    <property type="term" value="F:transferase activity"/>
    <property type="evidence" value="ECO:0007669"/>
    <property type="project" value="UniProtKB-KW"/>
</dbReference>
<keyword evidence="1" id="KW-0808">Transferase</keyword>
<name>A0A1H3VM49_SELRU</name>
<dbReference type="Gene3D" id="1.20.120.330">
    <property type="entry name" value="Nucleotidyltransferases domain 2"/>
    <property type="match status" value="1"/>
</dbReference>
<sequence>MTILQIAMKYAEYHRTLERMHFALQVEPEADGIYLDASIHRFELSFYLAWNLIKHVLEYEGIDVDSPRLSICEAGKQGMIADTKMWLDMHKKRNLSSHTYNQASALQVYHLIREKYAPLLVALDNEVRRWLDGN</sequence>
<dbReference type="RefSeq" id="WP_231465884.1">
    <property type="nucleotide sequence ID" value="NZ_FNQG01000002.1"/>
</dbReference>
<organism evidence="1 2">
    <name type="scientific">Selenomonas ruminantium</name>
    <dbReference type="NCBI Taxonomy" id="971"/>
    <lineage>
        <taxon>Bacteria</taxon>
        <taxon>Bacillati</taxon>
        <taxon>Bacillota</taxon>
        <taxon>Negativicutes</taxon>
        <taxon>Selenomonadales</taxon>
        <taxon>Selenomonadaceae</taxon>
        <taxon>Selenomonas</taxon>
    </lineage>
</organism>
<dbReference type="AlphaFoldDB" id="A0A1H3VM49"/>
<evidence type="ECO:0000313" key="2">
    <source>
        <dbReference type="Proteomes" id="UP000183469"/>
    </source>
</evidence>